<reference evidence="2" key="2">
    <citation type="submission" date="2005-04" db="EMBL/GenBank/DDBJ databases">
        <authorList>
            <person name="Buell C.R."/>
            <person name="Wing R.A."/>
            <person name="McCombie W.A."/>
            <person name="Ouyang S."/>
        </authorList>
    </citation>
    <scope>NUCLEOTIDE SEQUENCE</scope>
</reference>
<proteinExistence type="predicted"/>
<accession>Q2QWL2</accession>
<keyword evidence="1" id="KW-0732">Signal</keyword>
<feature type="chain" id="PRO_5004214404" evidence="1">
    <location>
        <begin position="21"/>
        <end position="146"/>
    </location>
</feature>
<organism evidence="2">
    <name type="scientific">Oryza sativa subsp. japonica</name>
    <name type="common">Rice</name>
    <dbReference type="NCBI Taxonomy" id="39947"/>
    <lineage>
        <taxon>Eukaryota</taxon>
        <taxon>Viridiplantae</taxon>
        <taxon>Streptophyta</taxon>
        <taxon>Embryophyta</taxon>
        <taxon>Tracheophyta</taxon>
        <taxon>Spermatophyta</taxon>
        <taxon>Magnoliopsida</taxon>
        <taxon>Liliopsida</taxon>
        <taxon>Poales</taxon>
        <taxon>Poaceae</taxon>
        <taxon>BOP clade</taxon>
        <taxon>Oryzoideae</taxon>
        <taxon>Oryzeae</taxon>
        <taxon>Oryzinae</taxon>
        <taxon>Oryza</taxon>
        <taxon>Oryza sativa</taxon>
    </lineage>
</organism>
<sequence length="146" mass="16437">MGLAPTLMLCLLALAALSRTHRRCRPWSHPPLPLPLPHRLLSKTLMNPEFLSTLKAVVGPIFRSSSMVMSPSGLELATPDGDLLNKAEAISRINQWIQCIRRRAIYSMNTLVAVVRTYLNSLKIGKNFPKIKFKRRPWGSNPRPRG</sequence>
<dbReference type="EMBL" id="DP000011">
    <property type="protein sequence ID" value="ABA96046.1"/>
    <property type="molecule type" value="Genomic_DNA"/>
</dbReference>
<gene>
    <name evidence="2" type="ordered locus">LOC_Os12g08970</name>
</gene>
<reference evidence="2" key="3">
    <citation type="submission" date="2006-01" db="EMBL/GenBank/DDBJ databases">
        <authorList>
            <person name="Buell R."/>
        </authorList>
    </citation>
    <scope>NUCLEOTIDE SEQUENCE</scope>
</reference>
<name>Q2QWL2_ORYSJ</name>
<dbReference type="AlphaFoldDB" id="Q2QWL2"/>
<evidence type="ECO:0000313" key="2">
    <source>
        <dbReference type="EMBL" id="ABA96046.1"/>
    </source>
</evidence>
<feature type="signal peptide" evidence="1">
    <location>
        <begin position="1"/>
        <end position="20"/>
    </location>
</feature>
<protein>
    <submittedName>
        <fullName evidence="2">Uncharacterized protein</fullName>
    </submittedName>
</protein>
<reference evidence="2" key="1">
    <citation type="journal article" date="2005" name="BMC Biol.">
        <title>The sequence of rice chromosomes 11 and 12, rich in disease resistance genes and recent gene duplications.</title>
        <authorList>
            <consortium name="The rice chromosomes 11 and 12 sequencing consortia"/>
        </authorList>
    </citation>
    <scope>NUCLEOTIDE SEQUENCE [LARGE SCALE GENOMIC DNA]</scope>
</reference>
<evidence type="ECO:0000256" key="1">
    <source>
        <dbReference type="SAM" id="SignalP"/>
    </source>
</evidence>